<dbReference type="InterPro" id="IPR011841">
    <property type="entry name" value="T3SS_needle_YscF"/>
</dbReference>
<evidence type="ECO:0000256" key="6">
    <source>
        <dbReference type="ARBA" id="ARBA00023026"/>
    </source>
</evidence>
<gene>
    <name evidence="8" type="primary">yscF</name>
    <name evidence="8" type="ORF">BURPS1710A_A1343</name>
</gene>
<dbReference type="InterPro" id="IPR037203">
    <property type="entry name" value="T3SS_needle-like_sf"/>
</dbReference>
<dbReference type="GO" id="GO:0030257">
    <property type="term" value="C:type III protein secretion system complex"/>
    <property type="evidence" value="ECO:0007669"/>
    <property type="project" value="InterPro"/>
</dbReference>
<keyword evidence="5" id="KW-0653">Protein transport</keyword>
<keyword evidence="3" id="KW-0813">Transport</keyword>
<dbReference type="Gene3D" id="1.20.58.90">
    <property type="match status" value="1"/>
</dbReference>
<comment type="similarity">
    <text evidence="7">Belongs to the SctF family.</text>
</comment>
<dbReference type="InterPro" id="IPR021123">
    <property type="entry name" value="T3SS_needle-like"/>
</dbReference>
<evidence type="ECO:0000256" key="3">
    <source>
        <dbReference type="ARBA" id="ARBA00022448"/>
    </source>
</evidence>
<dbReference type="SUPFAM" id="SSF140129">
    <property type="entry name" value="MxiH-like"/>
    <property type="match status" value="1"/>
</dbReference>
<evidence type="ECO:0000256" key="2">
    <source>
        <dbReference type="ARBA" id="ARBA00004613"/>
    </source>
</evidence>
<dbReference type="RefSeq" id="WP_004528826.1">
    <property type="nucleotide sequence ID" value="NZ_CM000833.1"/>
</dbReference>
<dbReference type="GO" id="GO:0030254">
    <property type="term" value="P:protein secretion by the type III secretion system"/>
    <property type="evidence" value="ECO:0007669"/>
    <property type="project" value="InterPro"/>
</dbReference>
<dbReference type="NCBIfam" id="NF011854">
    <property type="entry name" value="PRK15326.1"/>
    <property type="match status" value="1"/>
</dbReference>
<comment type="subcellular location">
    <subcellularLocation>
        <location evidence="1">Cell surface</location>
    </subcellularLocation>
    <subcellularLocation>
        <location evidence="2">Secreted</location>
    </subcellularLocation>
</comment>
<dbReference type="Pfam" id="PF09392">
    <property type="entry name" value="T3SS_needle_F"/>
    <property type="match status" value="1"/>
</dbReference>
<proteinExistence type="inferred from homology"/>
<evidence type="ECO:0000256" key="5">
    <source>
        <dbReference type="ARBA" id="ARBA00022927"/>
    </source>
</evidence>
<sequence>MSNPPTPLLADYEWSGYLTGIGRAFDDGVKDLNKQLQDAQANLTKNPSDPTALANYQMIMSEYNLYRNAQSSAVKSMKDIDSSIVSNFR</sequence>
<evidence type="ECO:0000256" key="1">
    <source>
        <dbReference type="ARBA" id="ARBA00004241"/>
    </source>
</evidence>
<evidence type="ECO:0000256" key="4">
    <source>
        <dbReference type="ARBA" id="ARBA00022525"/>
    </source>
</evidence>
<organism evidence="8">
    <name type="scientific">Burkholderia pseudomallei 1710a</name>
    <dbReference type="NCBI Taxonomy" id="320371"/>
    <lineage>
        <taxon>Bacteria</taxon>
        <taxon>Pseudomonadati</taxon>
        <taxon>Pseudomonadota</taxon>
        <taxon>Betaproteobacteria</taxon>
        <taxon>Burkholderiales</taxon>
        <taxon>Burkholderiaceae</taxon>
        <taxon>Burkholderia</taxon>
        <taxon>pseudomallei group</taxon>
    </lineage>
</organism>
<dbReference type="EMBL" id="CM000833">
    <property type="protein sequence ID" value="EET02796.1"/>
    <property type="molecule type" value="Genomic_DNA"/>
</dbReference>
<dbReference type="HOGENOM" id="CLU_171855_1_1_4"/>
<reference evidence="8" key="1">
    <citation type="submission" date="2009-05" db="EMBL/GenBank/DDBJ databases">
        <authorList>
            <person name="Harkins D.M."/>
            <person name="DeShazer D."/>
            <person name="Woods D.E."/>
            <person name="Brinkac L.M."/>
            <person name="Brown K.A."/>
            <person name="Hung G.C."/>
            <person name="Tuanyok A."/>
            <person name="Zhang B."/>
            <person name="Nierman W.C."/>
        </authorList>
    </citation>
    <scope>NUCLEOTIDE SEQUENCE [LARGE SCALE GENOMIC DNA]</scope>
    <source>
        <strain evidence="8">1710a</strain>
    </source>
</reference>
<evidence type="ECO:0000313" key="8">
    <source>
        <dbReference type="EMBL" id="EET02796.1"/>
    </source>
</evidence>
<dbReference type="Proteomes" id="UP000001812">
    <property type="component" value="Chromosome II"/>
</dbReference>
<dbReference type="NCBIfam" id="TIGR02105">
    <property type="entry name" value="III_needle"/>
    <property type="match status" value="1"/>
</dbReference>
<dbReference type="SMR" id="A0A0E1VS31"/>
<evidence type="ECO:0000256" key="7">
    <source>
        <dbReference type="ARBA" id="ARBA00035658"/>
    </source>
</evidence>
<protein>
    <submittedName>
        <fullName evidence="8">Type III secretion system needle protein</fullName>
    </submittedName>
</protein>
<name>A0A0E1VS31_BURPE</name>
<keyword evidence="6" id="KW-0843">Virulence</keyword>
<keyword evidence="4" id="KW-0964">Secreted</keyword>
<accession>A0A0E1VS31</accession>
<dbReference type="GO" id="GO:0009986">
    <property type="term" value="C:cell surface"/>
    <property type="evidence" value="ECO:0007669"/>
    <property type="project" value="UniProtKB-SubCell"/>
</dbReference>
<dbReference type="AlphaFoldDB" id="A0A0E1VS31"/>
<dbReference type="GO" id="GO:0005576">
    <property type="term" value="C:extracellular region"/>
    <property type="evidence" value="ECO:0007669"/>
    <property type="project" value="UniProtKB-SubCell"/>
</dbReference>